<evidence type="ECO:0000256" key="4">
    <source>
        <dbReference type="ARBA" id="ARBA00022605"/>
    </source>
</evidence>
<evidence type="ECO:0000313" key="12">
    <source>
        <dbReference type="Proteomes" id="UP000242754"/>
    </source>
</evidence>
<comment type="similarity">
    <text evidence="3 9">Belongs to the TrpC family.</text>
</comment>
<evidence type="ECO:0000256" key="7">
    <source>
        <dbReference type="ARBA" id="ARBA00023141"/>
    </source>
</evidence>
<dbReference type="Pfam" id="PF00218">
    <property type="entry name" value="IGPS"/>
    <property type="match status" value="1"/>
</dbReference>
<evidence type="ECO:0000256" key="9">
    <source>
        <dbReference type="HAMAP-Rule" id="MF_00134"/>
    </source>
</evidence>
<dbReference type="InterPro" id="IPR011060">
    <property type="entry name" value="RibuloseP-bd_barrel"/>
</dbReference>
<dbReference type="Proteomes" id="UP000242754">
    <property type="component" value="Unassembled WGS sequence"/>
</dbReference>
<comment type="pathway">
    <text evidence="2 9">Amino-acid biosynthesis; L-tryptophan biosynthesis; L-tryptophan from chorismate: step 4/5.</text>
</comment>
<dbReference type="CDD" id="cd00331">
    <property type="entry name" value="IGPS"/>
    <property type="match status" value="1"/>
</dbReference>
<dbReference type="OrthoDB" id="9804217at2"/>
<keyword evidence="6 9" id="KW-0822">Tryptophan biosynthesis</keyword>
<keyword evidence="7 9" id="KW-0057">Aromatic amino acid biosynthesis</keyword>
<protein>
    <recommendedName>
        <fullName evidence="9">Indole-3-glycerol phosphate synthase</fullName>
        <shortName evidence="9">IGPS</shortName>
        <ecNumber evidence="9">4.1.1.48</ecNumber>
    </recommendedName>
</protein>
<dbReference type="EMBL" id="FJNE01000003">
    <property type="protein sequence ID" value="CZQ88879.1"/>
    <property type="molecule type" value="Genomic_DNA"/>
</dbReference>
<evidence type="ECO:0000256" key="6">
    <source>
        <dbReference type="ARBA" id="ARBA00022822"/>
    </source>
</evidence>
<dbReference type="EC" id="4.1.1.48" evidence="9"/>
<proteinExistence type="inferred from homology"/>
<dbReference type="NCBIfam" id="NF001377">
    <property type="entry name" value="PRK00278.2-4"/>
    <property type="match status" value="1"/>
</dbReference>
<dbReference type="AlphaFoldDB" id="A0A143YJS7"/>
<dbReference type="InterPro" id="IPR013785">
    <property type="entry name" value="Aldolase_TIM"/>
</dbReference>
<keyword evidence="4 9" id="KW-0028">Amino-acid biosynthesis</keyword>
<evidence type="ECO:0000256" key="1">
    <source>
        <dbReference type="ARBA" id="ARBA00001633"/>
    </source>
</evidence>
<dbReference type="InterPro" id="IPR045186">
    <property type="entry name" value="Indole-3-glycerol_P_synth"/>
</dbReference>
<dbReference type="HAMAP" id="MF_00134_B">
    <property type="entry name" value="IGPS_B"/>
    <property type="match status" value="1"/>
</dbReference>
<gene>
    <name evidence="9" type="primary">trpC</name>
    <name evidence="11" type="ORF">Tpal_1062</name>
</gene>
<dbReference type="PANTHER" id="PTHR22854:SF2">
    <property type="entry name" value="INDOLE-3-GLYCEROL-PHOSPHATE SYNTHASE"/>
    <property type="match status" value="1"/>
</dbReference>
<comment type="catalytic activity">
    <reaction evidence="1 9">
        <text>1-(2-carboxyphenylamino)-1-deoxy-D-ribulose 5-phosphate + H(+) = (1S,2R)-1-C-(indol-3-yl)glycerol 3-phosphate + CO2 + H2O</text>
        <dbReference type="Rhea" id="RHEA:23476"/>
        <dbReference type="ChEBI" id="CHEBI:15377"/>
        <dbReference type="ChEBI" id="CHEBI:15378"/>
        <dbReference type="ChEBI" id="CHEBI:16526"/>
        <dbReference type="ChEBI" id="CHEBI:58613"/>
        <dbReference type="ChEBI" id="CHEBI:58866"/>
        <dbReference type="EC" id="4.1.1.48"/>
    </reaction>
</comment>
<dbReference type="GO" id="GO:0004425">
    <property type="term" value="F:indole-3-glycerol-phosphate synthase activity"/>
    <property type="evidence" value="ECO:0007669"/>
    <property type="project" value="UniProtKB-UniRule"/>
</dbReference>
<keyword evidence="12" id="KW-1185">Reference proteome</keyword>
<dbReference type="PROSITE" id="PS00614">
    <property type="entry name" value="IGPS"/>
    <property type="match status" value="1"/>
</dbReference>
<sequence length="262" mass="29251">MILDDIVKVKAEQLKEEKAGKSLAQLQREIRTRPIRDFEQALRGQPLSIIAEIKKASPSKGIILEDFDHREIARIYEDIRIDAISVLTERHFFKGEDAFIQDVRGISSKPLLRKDFIIDEYQIYQAYAIGADAILLIAAILPGRLKSYYDLAKSLGLHVLIEVHDEAEVAEALATGCKIIGINNRDLKTFTVDLGQTAKLMADIPKDRIIVSESGIKDAADVKVLRELGVNAILVGETFMRCIHQPQEIEKFIEACKGAGEA</sequence>
<accession>A0A143YJS7</accession>
<dbReference type="GO" id="GO:0004640">
    <property type="term" value="F:phosphoribosylanthranilate isomerase activity"/>
    <property type="evidence" value="ECO:0007669"/>
    <property type="project" value="TreeGrafter"/>
</dbReference>
<dbReference type="GO" id="GO:0000162">
    <property type="term" value="P:L-tryptophan biosynthetic process"/>
    <property type="evidence" value="ECO:0007669"/>
    <property type="project" value="UniProtKB-UniRule"/>
</dbReference>
<keyword evidence="5 9" id="KW-0210">Decarboxylase</keyword>
<reference evidence="11 12" key="1">
    <citation type="submission" date="2016-02" db="EMBL/GenBank/DDBJ databases">
        <authorList>
            <person name="Wen L."/>
            <person name="He K."/>
            <person name="Yang H."/>
        </authorList>
    </citation>
    <scope>NUCLEOTIDE SEQUENCE [LARGE SCALE GENOMIC DNA]</scope>
    <source>
        <strain evidence="11">Trichococcus palustris</strain>
    </source>
</reference>
<evidence type="ECO:0000313" key="11">
    <source>
        <dbReference type="EMBL" id="CZQ88879.1"/>
    </source>
</evidence>
<evidence type="ECO:0000256" key="8">
    <source>
        <dbReference type="ARBA" id="ARBA00023239"/>
    </source>
</evidence>
<dbReference type="FunFam" id="3.20.20.70:FF:000024">
    <property type="entry name" value="Indole-3-glycerol phosphate synthase"/>
    <property type="match status" value="1"/>
</dbReference>
<dbReference type="InterPro" id="IPR013798">
    <property type="entry name" value="Indole-3-glycerol_P_synth_dom"/>
</dbReference>
<evidence type="ECO:0000256" key="2">
    <source>
        <dbReference type="ARBA" id="ARBA00004696"/>
    </source>
</evidence>
<evidence type="ECO:0000256" key="3">
    <source>
        <dbReference type="ARBA" id="ARBA00008737"/>
    </source>
</evidence>
<evidence type="ECO:0000259" key="10">
    <source>
        <dbReference type="Pfam" id="PF00218"/>
    </source>
</evidence>
<feature type="domain" description="Indole-3-glycerol phosphate synthase" evidence="10">
    <location>
        <begin position="3"/>
        <end position="251"/>
    </location>
</feature>
<evidence type="ECO:0000256" key="5">
    <source>
        <dbReference type="ARBA" id="ARBA00022793"/>
    </source>
</evidence>
<dbReference type="RefSeq" id="WP_087032291.1">
    <property type="nucleotide sequence ID" value="NZ_FJNE01000003.1"/>
</dbReference>
<dbReference type="Gene3D" id="3.20.20.70">
    <property type="entry name" value="Aldolase class I"/>
    <property type="match status" value="1"/>
</dbReference>
<name>A0A143YJS7_9LACT</name>
<keyword evidence="8 9" id="KW-0456">Lyase</keyword>
<dbReference type="PANTHER" id="PTHR22854">
    <property type="entry name" value="TRYPTOPHAN BIOSYNTHESIS PROTEIN"/>
    <property type="match status" value="1"/>
</dbReference>
<dbReference type="STRING" id="140314.SAMN04488076_11334"/>
<dbReference type="SUPFAM" id="SSF51366">
    <property type="entry name" value="Ribulose-phoshate binding barrel"/>
    <property type="match status" value="1"/>
</dbReference>
<dbReference type="UniPathway" id="UPA00035">
    <property type="reaction ID" value="UER00043"/>
</dbReference>
<dbReference type="InterPro" id="IPR001468">
    <property type="entry name" value="Indole-3-GlycerolPSynthase_CS"/>
</dbReference>
<organism evidence="11 12">
    <name type="scientific">Trichococcus palustris</name>
    <dbReference type="NCBI Taxonomy" id="140314"/>
    <lineage>
        <taxon>Bacteria</taxon>
        <taxon>Bacillati</taxon>
        <taxon>Bacillota</taxon>
        <taxon>Bacilli</taxon>
        <taxon>Lactobacillales</taxon>
        <taxon>Carnobacteriaceae</taxon>
        <taxon>Trichococcus</taxon>
    </lineage>
</organism>